<protein>
    <submittedName>
        <fullName evidence="1">Uncharacterized protein</fullName>
    </submittedName>
</protein>
<evidence type="ECO:0000313" key="1">
    <source>
        <dbReference type="EMBL" id="KAL1373372.1"/>
    </source>
</evidence>
<keyword evidence="2" id="KW-1185">Reference proteome</keyword>
<organism evidence="1 2">
    <name type="scientific">Culex pipiens pipiens</name>
    <name type="common">Northern house mosquito</name>
    <dbReference type="NCBI Taxonomy" id="38569"/>
    <lineage>
        <taxon>Eukaryota</taxon>
        <taxon>Metazoa</taxon>
        <taxon>Ecdysozoa</taxon>
        <taxon>Arthropoda</taxon>
        <taxon>Hexapoda</taxon>
        <taxon>Insecta</taxon>
        <taxon>Pterygota</taxon>
        <taxon>Neoptera</taxon>
        <taxon>Endopterygota</taxon>
        <taxon>Diptera</taxon>
        <taxon>Nematocera</taxon>
        <taxon>Culicoidea</taxon>
        <taxon>Culicidae</taxon>
        <taxon>Culicinae</taxon>
        <taxon>Culicini</taxon>
        <taxon>Culex</taxon>
        <taxon>Culex</taxon>
    </lineage>
</organism>
<dbReference type="EMBL" id="JBEHCU010014444">
    <property type="protein sequence ID" value="KAL1373372.1"/>
    <property type="molecule type" value="Genomic_DNA"/>
</dbReference>
<sequence>MENDRVGDKSFDAKAYLGKSLCGTSAARTKNAWLRRSLSSLGNLQSFSRRTPIVLADLLGMRLLFCSDCQNAFPNQWKAAAVQLDPGLQSIMSLIMQKLTQSSDVELRDAFAKKARATVTCYRSPSGLSCVLQYGLYIAVHY</sequence>
<dbReference type="AlphaFoldDB" id="A0ABD1CAF6"/>
<gene>
    <name evidence="1" type="ORF">pipiens_018696</name>
</gene>
<comment type="caution">
    <text evidence="1">The sequence shown here is derived from an EMBL/GenBank/DDBJ whole genome shotgun (WGS) entry which is preliminary data.</text>
</comment>
<name>A0ABD1CAF6_CULPP</name>
<dbReference type="Proteomes" id="UP001562425">
    <property type="component" value="Unassembled WGS sequence"/>
</dbReference>
<reference evidence="1 2" key="1">
    <citation type="submission" date="2024-05" db="EMBL/GenBank/DDBJ databases">
        <title>Culex pipiens pipiens assembly and annotation.</title>
        <authorList>
            <person name="Alout H."/>
            <person name="Durand T."/>
        </authorList>
    </citation>
    <scope>NUCLEOTIDE SEQUENCE [LARGE SCALE GENOMIC DNA]</scope>
    <source>
        <strain evidence="1">HA-2024</strain>
        <tissue evidence="1">Whole body</tissue>
    </source>
</reference>
<evidence type="ECO:0000313" key="2">
    <source>
        <dbReference type="Proteomes" id="UP001562425"/>
    </source>
</evidence>
<proteinExistence type="predicted"/>
<accession>A0ABD1CAF6</accession>